<dbReference type="Proteomes" id="UP001501436">
    <property type="component" value="Unassembled WGS sequence"/>
</dbReference>
<proteinExistence type="inferred from homology"/>
<dbReference type="EMBL" id="BAABJI010000002">
    <property type="protein sequence ID" value="GAA4913187.1"/>
    <property type="molecule type" value="Genomic_DNA"/>
</dbReference>
<evidence type="ECO:0000313" key="3">
    <source>
        <dbReference type="EMBL" id="GAA4913187.1"/>
    </source>
</evidence>
<name>A0ABP9FRV6_9SPHI</name>
<reference evidence="4" key="1">
    <citation type="journal article" date="2019" name="Int. J. Syst. Evol. Microbiol.">
        <title>The Global Catalogue of Microorganisms (GCM) 10K type strain sequencing project: providing services to taxonomists for standard genome sequencing and annotation.</title>
        <authorList>
            <consortium name="The Broad Institute Genomics Platform"/>
            <consortium name="The Broad Institute Genome Sequencing Center for Infectious Disease"/>
            <person name="Wu L."/>
            <person name="Ma J."/>
        </authorList>
    </citation>
    <scope>NUCLEOTIDE SEQUENCE [LARGE SCALE GENOMIC DNA]</scope>
    <source>
        <strain evidence="4">JCM 18283</strain>
    </source>
</reference>
<dbReference type="RefSeq" id="WP_345330482.1">
    <property type="nucleotide sequence ID" value="NZ_BAABJI010000002.1"/>
</dbReference>
<dbReference type="Gene3D" id="3.30.300.130">
    <property type="entry name" value="Fe-S cluster assembly (FSCA)"/>
    <property type="match status" value="1"/>
</dbReference>
<keyword evidence="4" id="KW-1185">Reference proteome</keyword>
<feature type="domain" description="Scaffold protein Nfu/NifU N-terminal" evidence="2">
    <location>
        <begin position="5"/>
        <end position="90"/>
    </location>
</feature>
<accession>A0ABP9FRV6</accession>
<evidence type="ECO:0000313" key="4">
    <source>
        <dbReference type="Proteomes" id="UP001501436"/>
    </source>
</evidence>
<dbReference type="InterPro" id="IPR034904">
    <property type="entry name" value="FSCA_dom_sf"/>
</dbReference>
<comment type="caution">
    <text evidence="3">The sequence shown here is derived from an EMBL/GenBank/DDBJ whole genome shotgun (WGS) entry which is preliminary data.</text>
</comment>
<evidence type="ECO:0000259" key="2">
    <source>
        <dbReference type="SMART" id="SM00932"/>
    </source>
</evidence>
<dbReference type="InterPro" id="IPR014824">
    <property type="entry name" value="Nfu/NifU_N"/>
</dbReference>
<dbReference type="Pfam" id="PF01106">
    <property type="entry name" value="NifU"/>
    <property type="match status" value="1"/>
</dbReference>
<organism evidence="3 4">
    <name type="scientific">Mucilaginibacter defluvii</name>
    <dbReference type="NCBI Taxonomy" id="1196019"/>
    <lineage>
        <taxon>Bacteria</taxon>
        <taxon>Pseudomonadati</taxon>
        <taxon>Bacteroidota</taxon>
        <taxon>Sphingobacteriia</taxon>
        <taxon>Sphingobacteriales</taxon>
        <taxon>Sphingobacteriaceae</taxon>
        <taxon>Mucilaginibacter</taxon>
    </lineage>
</organism>
<dbReference type="InterPro" id="IPR036498">
    <property type="entry name" value="Nfu/NifU_N_sf"/>
</dbReference>
<dbReference type="SUPFAM" id="SSF117916">
    <property type="entry name" value="Fe-S cluster assembly (FSCA) domain-like"/>
    <property type="match status" value="1"/>
</dbReference>
<protein>
    <submittedName>
        <fullName evidence="3">NifU family protein</fullName>
    </submittedName>
</protein>
<dbReference type="InterPro" id="IPR035433">
    <property type="entry name" value="NFU1-like"/>
</dbReference>
<dbReference type="Pfam" id="PF08712">
    <property type="entry name" value="Nfu_N"/>
    <property type="match status" value="1"/>
</dbReference>
<gene>
    <name evidence="3" type="ORF">GCM10023313_15530</name>
</gene>
<dbReference type="PANTHER" id="PTHR11178">
    <property type="entry name" value="IRON-SULFUR CLUSTER SCAFFOLD PROTEIN NFU-RELATED"/>
    <property type="match status" value="1"/>
</dbReference>
<dbReference type="PIRSF" id="PIRSF036773">
    <property type="entry name" value="HIRIP5"/>
    <property type="match status" value="1"/>
</dbReference>
<dbReference type="SMART" id="SM00932">
    <property type="entry name" value="Nfu_N"/>
    <property type="match status" value="1"/>
</dbReference>
<evidence type="ECO:0000256" key="1">
    <source>
        <dbReference type="ARBA" id="ARBA00006420"/>
    </source>
</evidence>
<dbReference type="SUPFAM" id="SSF110836">
    <property type="entry name" value="Hypothetical protein SAV1430"/>
    <property type="match status" value="1"/>
</dbReference>
<comment type="similarity">
    <text evidence="1">Belongs to the NifU family.</text>
</comment>
<dbReference type="PANTHER" id="PTHR11178:SF1">
    <property type="entry name" value="NFU1 IRON-SULFUR CLUSTER SCAFFOLD HOMOLOG, MITOCHONDRIAL"/>
    <property type="match status" value="1"/>
</dbReference>
<dbReference type="InterPro" id="IPR001075">
    <property type="entry name" value="NIF_FeS_clus_asmbl_NifU_C"/>
</dbReference>
<dbReference type="Gene3D" id="3.30.1370.70">
    <property type="entry name" value="Scaffold protein Nfu/NifU, N-terminal domain"/>
    <property type="match status" value="1"/>
</dbReference>
<sequence>MNINVYTEATPNPATMKFIVNKLLINGSVDYPTKESAETSTFAKELYKFSFVNGVFFASNFVTVTKTEGTDWADIEPILKEFVKGAVESELVVKAEAHEEVDFEGTDTEIKIQQILNDYVRPAVEQDGGAITYKSFDEGVVTVELRGSCSGCPSSTVTLKAGIENLLKRMVPGVTEVVSEAY</sequence>